<feature type="region of interest" description="Disordered" evidence="2">
    <location>
        <begin position="147"/>
        <end position="197"/>
    </location>
</feature>
<comment type="caution">
    <text evidence="4">The sequence shown here is derived from an EMBL/GenBank/DDBJ whole genome shotgun (WGS) entry which is preliminary data.</text>
</comment>
<dbReference type="PANTHER" id="PTHR23329:SF1">
    <property type="entry name" value="TUFTELIN-INTERACTING PROTEIN 11"/>
    <property type="match status" value="1"/>
</dbReference>
<evidence type="ECO:0000313" key="5">
    <source>
        <dbReference type="Proteomes" id="UP000242146"/>
    </source>
</evidence>
<protein>
    <submittedName>
        <fullName evidence="4">TFP11-domain-containing protein</fullName>
    </submittedName>
</protein>
<feature type="domain" description="G-patch" evidence="3">
    <location>
        <begin position="96"/>
        <end position="142"/>
    </location>
</feature>
<dbReference type="InterPro" id="IPR045211">
    <property type="entry name" value="TFP11/STIP/Ntr1"/>
</dbReference>
<dbReference type="Pfam" id="PF01585">
    <property type="entry name" value="G-patch"/>
    <property type="match status" value="1"/>
</dbReference>
<dbReference type="GO" id="GO:0003676">
    <property type="term" value="F:nucleic acid binding"/>
    <property type="evidence" value="ECO:0007669"/>
    <property type="project" value="InterPro"/>
</dbReference>
<evidence type="ECO:0000259" key="3">
    <source>
        <dbReference type="PROSITE" id="PS50174"/>
    </source>
</evidence>
<reference evidence="4 5" key="1">
    <citation type="submission" date="2016-07" db="EMBL/GenBank/DDBJ databases">
        <title>Pervasive Adenine N6-methylation of Active Genes in Fungi.</title>
        <authorList>
            <consortium name="DOE Joint Genome Institute"/>
            <person name="Mondo S.J."/>
            <person name="Dannebaum R.O."/>
            <person name="Kuo R.C."/>
            <person name="Labutti K."/>
            <person name="Haridas S."/>
            <person name="Kuo A."/>
            <person name="Salamov A."/>
            <person name="Ahrendt S.R."/>
            <person name="Lipzen A."/>
            <person name="Sullivan W."/>
            <person name="Andreopoulos W.B."/>
            <person name="Clum A."/>
            <person name="Lindquist E."/>
            <person name="Daum C."/>
            <person name="Ramamoorthy G.K."/>
            <person name="Gryganskyi A."/>
            <person name="Culley D."/>
            <person name="Magnuson J.K."/>
            <person name="James T.Y."/>
            <person name="O'Malley M.A."/>
            <person name="Stajich J.E."/>
            <person name="Spatafora J.W."/>
            <person name="Visel A."/>
            <person name="Grigoriev I.V."/>
        </authorList>
    </citation>
    <scope>NUCLEOTIDE SEQUENCE [LARGE SCALE GENOMIC DNA]</scope>
    <source>
        <strain evidence="4 5">NRRL 3301</strain>
    </source>
</reference>
<organism evidence="4 5">
    <name type="scientific">Hesseltinella vesiculosa</name>
    <dbReference type="NCBI Taxonomy" id="101127"/>
    <lineage>
        <taxon>Eukaryota</taxon>
        <taxon>Fungi</taxon>
        <taxon>Fungi incertae sedis</taxon>
        <taxon>Mucoromycota</taxon>
        <taxon>Mucoromycotina</taxon>
        <taxon>Mucoromycetes</taxon>
        <taxon>Mucorales</taxon>
        <taxon>Cunninghamellaceae</taxon>
        <taxon>Hesseltinella</taxon>
    </lineage>
</organism>
<dbReference type="GO" id="GO:0071008">
    <property type="term" value="C:U2-type post-mRNA release spliceosomal complex"/>
    <property type="evidence" value="ECO:0007669"/>
    <property type="project" value="TreeGrafter"/>
</dbReference>
<dbReference type="STRING" id="101127.A0A1X2G4E9"/>
<keyword evidence="5" id="KW-1185">Reference proteome</keyword>
<dbReference type="Pfam" id="PF07842">
    <property type="entry name" value="GCFC"/>
    <property type="match status" value="1"/>
</dbReference>
<dbReference type="AlphaFoldDB" id="A0A1X2G4E9"/>
<feature type="compositionally biased region" description="Basic and acidic residues" evidence="2">
    <location>
        <begin position="57"/>
        <end position="67"/>
    </location>
</feature>
<dbReference type="PANTHER" id="PTHR23329">
    <property type="entry name" value="TUFTELIN-INTERACTING PROTEIN 11-RELATED"/>
    <property type="match status" value="1"/>
</dbReference>
<sequence length="681" mass="78499">MNENDDDQVDFTPFTGFRQQKRQKRFADDMGDDDDDDDRGHGGLGLGNKPNISFTTSKKDPAKDRLKQQGTSQPSLRDRSRSPAPGTDFAAFNKHTTGFGQRMLERMGWKSGTGLGSSGEGMVNPVETKLRPKGMGMGFRGFDERTDQAKADAAMSSEDEEDAVDKDTKLDGWKRQDTTTPASSQRPSSSKPKKTTYHTAKDVIAHAEQSIQHQPQKVLDMTGPSIREISLSDIKRTDSPTLMESTTRLPELRHNVRLLVDLAKGDLENMSREKQTNHYKFIALQEELESLQIQQQLQLQKQQTMDQIKEVTMQIQQQFKLAQEQQLYQTNSITALYGPLFETLSTALADQVALLQLDTIVVAVWVPKMKLVCADWDVLGDPECGLDDIRRWRSLLRCHDDEDKRSRSSRKQHLTATLVATPYESMMNTIWLHRVRSAINNEWNVREPESLIQLLTQWQTVLPQYLFENVVHQLVLPKITRAVNDWDPRQDQEMIHTWIHPWLPLLREWRMADLFTSIRHKLSVVLRQWHPSDESALEVLSRWKGVWTQVQMDTFLQKTVVPKLSQVLRQEFVVNPHDQQLEPLFWCLAWHELLNPEVLQSLLETEVFTQWLRILYKWLTLNPENVNFDEVKEWYLWWKQVFASLSLADHPSVLKCTRKALDMMSAASSGDTVPKAYVLDG</sequence>
<dbReference type="InterPro" id="IPR000467">
    <property type="entry name" value="G_patch_dom"/>
</dbReference>
<name>A0A1X2G4E9_9FUNG</name>
<feature type="region of interest" description="Disordered" evidence="2">
    <location>
        <begin position="1"/>
        <end position="97"/>
    </location>
</feature>
<comment type="similarity">
    <text evidence="1">Belongs to the TFP11/STIP family.</text>
</comment>
<dbReference type="GO" id="GO:0000390">
    <property type="term" value="P:spliceosomal complex disassembly"/>
    <property type="evidence" value="ECO:0007669"/>
    <property type="project" value="InterPro"/>
</dbReference>
<evidence type="ECO:0000256" key="2">
    <source>
        <dbReference type="SAM" id="MobiDB-lite"/>
    </source>
</evidence>
<evidence type="ECO:0000313" key="4">
    <source>
        <dbReference type="EMBL" id="ORX43565.1"/>
    </source>
</evidence>
<proteinExistence type="inferred from homology"/>
<dbReference type="SMART" id="SM00443">
    <property type="entry name" value="G_patch"/>
    <property type="match status" value="1"/>
</dbReference>
<accession>A0A1X2G4E9</accession>
<dbReference type="EMBL" id="MCGT01000054">
    <property type="protein sequence ID" value="ORX43565.1"/>
    <property type="molecule type" value="Genomic_DNA"/>
</dbReference>
<feature type="compositionally biased region" description="Low complexity" evidence="2">
    <location>
        <begin position="178"/>
        <end position="190"/>
    </location>
</feature>
<gene>
    <name evidence="4" type="ORF">DM01DRAFT_1340716</name>
</gene>
<dbReference type="Proteomes" id="UP000242146">
    <property type="component" value="Unassembled WGS sequence"/>
</dbReference>
<dbReference type="InterPro" id="IPR022783">
    <property type="entry name" value="GCFC_dom"/>
</dbReference>
<evidence type="ECO:0000256" key="1">
    <source>
        <dbReference type="ARBA" id="ARBA00010900"/>
    </source>
</evidence>
<feature type="compositionally biased region" description="Basic and acidic residues" evidence="2">
    <location>
        <begin position="165"/>
        <end position="177"/>
    </location>
</feature>
<dbReference type="PROSITE" id="PS50174">
    <property type="entry name" value="G_PATCH"/>
    <property type="match status" value="1"/>
</dbReference>
<dbReference type="OrthoDB" id="4822at2759"/>